<sequence>MARLLVLGAGGYGRTVAEAAAGLFEEIAFLDDRAAAALGPCVDYEKWKGIYQYAYPAFGNNELRRRWLEVLEQAGFQLPVIVHPRAWVSPSAVTEPGSVVLAMACVGAASRVCRGAIINMGALIDHDCVVGPCVHAGPGAVVKAGNHLEPGEKVESGEVRERKEYVACTPKTND</sequence>
<reference evidence="3" key="2">
    <citation type="submission" date="2021-04" db="EMBL/GenBank/DDBJ databases">
        <authorList>
            <person name="Gilroy R."/>
        </authorList>
    </citation>
    <scope>NUCLEOTIDE SEQUENCE</scope>
    <source>
        <strain evidence="3">5933</strain>
    </source>
</reference>
<evidence type="ECO:0000313" key="3">
    <source>
        <dbReference type="EMBL" id="HJC72993.1"/>
    </source>
</evidence>
<dbReference type="Gene3D" id="2.160.10.10">
    <property type="entry name" value="Hexapeptide repeat proteins"/>
    <property type="match status" value="1"/>
</dbReference>
<dbReference type="EMBL" id="DWWA01000049">
    <property type="protein sequence ID" value="HJC72993.1"/>
    <property type="molecule type" value="Genomic_DNA"/>
</dbReference>
<dbReference type="Gene3D" id="3.40.50.20">
    <property type="match status" value="1"/>
</dbReference>
<evidence type="ECO:0000256" key="1">
    <source>
        <dbReference type="SAM" id="MobiDB-lite"/>
    </source>
</evidence>
<organism evidence="3 4">
    <name type="scientific">Candidatus Ruthenibacterium merdavium</name>
    <dbReference type="NCBI Taxonomy" id="2838752"/>
    <lineage>
        <taxon>Bacteria</taxon>
        <taxon>Bacillati</taxon>
        <taxon>Bacillota</taxon>
        <taxon>Clostridia</taxon>
        <taxon>Eubacteriales</taxon>
        <taxon>Oscillospiraceae</taxon>
        <taxon>Ruthenibacterium</taxon>
    </lineage>
</organism>
<dbReference type="InterPro" id="IPR011004">
    <property type="entry name" value="Trimer_LpxA-like_sf"/>
</dbReference>
<evidence type="ECO:0000259" key="2">
    <source>
        <dbReference type="Pfam" id="PF17836"/>
    </source>
</evidence>
<comment type="caution">
    <text evidence="3">The sequence shown here is derived from an EMBL/GenBank/DDBJ whole genome shotgun (WGS) entry which is preliminary data.</text>
</comment>
<feature type="compositionally biased region" description="Basic and acidic residues" evidence="1">
    <location>
        <begin position="154"/>
        <end position="165"/>
    </location>
</feature>
<feature type="domain" description="PglD N-terminal" evidence="2">
    <location>
        <begin position="3"/>
        <end position="70"/>
    </location>
</feature>
<dbReference type="Pfam" id="PF17836">
    <property type="entry name" value="PglD_N"/>
    <property type="match status" value="1"/>
</dbReference>
<proteinExistence type="predicted"/>
<accession>A0A9D2Q4Y1</accession>
<gene>
    <name evidence="3" type="ORF">H9698_09420</name>
</gene>
<dbReference type="InterPro" id="IPR041561">
    <property type="entry name" value="PglD_N"/>
</dbReference>
<protein>
    <recommendedName>
        <fullName evidence="2">PglD N-terminal domain-containing protein</fullName>
    </recommendedName>
</protein>
<dbReference type="SUPFAM" id="SSF51161">
    <property type="entry name" value="Trimeric LpxA-like enzymes"/>
    <property type="match status" value="1"/>
</dbReference>
<evidence type="ECO:0000313" key="4">
    <source>
        <dbReference type="Proteomes" id="UP000823918"/>
    </source>
</evidence>
<reference evidence="3" key="1">
    <citation type="journal article" date="2021" name="PeerJ">
        <title>Extensive microbial diversity within the chicken gut microbiome revealed by metagenomics and culture.</title>
        <authorList>
            <person name="Gilroy R."/>
            <person name="Ravi A."/>
            <person name="Getino M."/>
            <person name="Pursley I."/>
            <person name="Horton D.L."/>
            <person name="Alikhan N.F."/>
            <person name="Baker D."/>
            <person name="Gharbi K."/>
            <person name="Hall N."/>
            <person name="Watson M."/>
            <person name="Adriaenssens E.M."/>
            <person name="Foster-Nyarko E."/>
            <person name="Jarju S."/>
            <person name="Secka A."/>
            <person name="Antonio M."/>
            <person name="Oren A."/>
            <person name="Chaudhuri R.R."/>
            <person name="La Ragione R."/>
            <person name="Hildebrand F."/>
            <person name="Pallen M.J."/>
        </authorList>
    </citation>
    <scope>NUCLEOTIDE SEQUENCE</scope>
    <source>
        <strain evidence="3">5933</strain>
    </source>
</reference>
<feature type="region of interest" description="Disordered" evidence="1">
    <location>
        <begin position="154"/>
        <end position="174"/>
    </location>
</feature>
<dbReference type="AlphaFoldDB" id="A0A9D2Q4Y1"/>
<name>A0A9D2Q4Y1_9FIRM</name>
<dbReference type="Proteomes" id="UP000823918">
    <property type="component" value="Unassembled WGS sequence"/>
</dbReference>